<dbReference type="Gene3D" id="3.40.710.10">
    <property type="entry name" value="DD-peptidase/beta-lactamase superfamily"/>
    <property type="match status" value="1"/>
</dbReference>
<evidence type="ECO:0000256" key="1">
    <source>
        <dbReference type="ARBA" id="ARBA00038215"/>
    </source>
</evidence>
<dbReference type="Proteomes" id="UP000652219">
    <property type="component" value="Unassembled WGS sequence"/>
</dbReference>
<name>A0A8H6IMV6_9PEZI</name>
<dbReference type="PANTHER" id="PTHR46825">
    <property type="entry name" value="D-ALANYL-D-ALANINE-CARBOXYPEPTIDASE/ENDOPEPTIDASE AMPH"/>
    <property type="match status" value="1"/>
</dbReference>
<dbReference type="SUPFAM" id="SSF56601">
    <property type="entry name" value="beta-lactamase/transpeptidase-like"/>
    <property type="match status" value="1"/>
</dbReference>
<comment type="similarity">
    <text evidence="1">Belongs to the peptidase S12 family.</text>
</comment>
<evidence type="ECO:0000259" key="2">
    <source>
        <dbReference type="Pfam" id="PF00144"/>
    </source>
</evidence>
<comment type="caution">
    <text evidence="3">The sequence shown here is derived from an EMBL/GenBank/DDBJ whole genome shotgun (WGS) entry which is preliminary data.</text>
</comment>
<dbReference type="EMBL" id="WIGN01000613">
    <property type="protein sequence ID" value="KAF6787080.1"/>
    <property type="molecule type" value="Genomic_DNA"/>
</dbReference>
<organism evidence="3 4">
    <name type="scientific">Colletotrichum sojae</name>
    <dbReference type="NCBI Taxonomy" id="2175907"/>
    <lineage>
        <taxon>Eukaryota</taxon>
        <taxon>Fungi</taxon>
        <taxon>Dikarya</taxon>
        <taxon>Ascomycota</taxon>
        <taxon>Pezizomycotina</taxon>
        <taxon>Sordariomycetes</taxon>
        <taxon>Hypocreomycetidae</taxon>
        <taxon>Glomerellales</taxon>
        <taxon>Glomerellaceae</taxon>
        <taxon>Colletotrichum</taxon>
        <taxon>Colletotrichum orchidearum species complex</taxon>
    </lineage>
</organism>
<dbReference type="AlphaFoldDB" id="A0A8H6IMV6"/>
<sequence length="481" mass="52650">MAALDDLATIFSTQSTTPTAPETFFSSHLGVPSVSVAVLDHGEIEARCFSTLGDDEHTRFQAASISKPTAATAVMRLVAQGKLSLDDKIMHHLPDELLEILGPREILAEITLRHLLTHTAGFRTAAYSGYAGQEYPSALDTLMDRNGGHNVPERLAGFPGQQHAYCGGGFAMLQIILEKVFKRGFAEMMQELVFDPLGMGDSTYDAPDFNDESTGGKFARSWWTGREKHDTPWHHHPELASGGLWTTPTDLLKLIRGIQQSLKDDTLEEERFLPKDVAREMLTQVQTGVAVSWFISRKKGNVFGHFGGNSPCFRCYVVGFADPAGNVDAEDVAEGCGVAVVTNGLEGTDVCCKVVHAVAHVKGWPYVGTLEHIQEISVPVKDVSRKIDDHWKEWVGEWEGEWKIEKGPEGRPMARFGELPTLRLVPVAMPAERGEDGGMSIDLLVGGLQVMLRLHVKGGRGAVEVWSGLTLRAEGLKRKGE</sequence>
<keyword evidence="4" id="KW-1185">Reference proteome</keyword>
<evidence type="ECO:0000313" key="4">
    <source>
        <dbReference type="Proteomes" id="UP000652219"/>
    </source>
</evidence>
<dbReference type="InterPro" id="IPR050491">
    <property type="entry name" value="AmpC-like"/>
</dbReference>
<dbReference type="PANTHER" id="PTHR46825:SF12">
    <property type="entry name" value="PENICILLIN-BINDING PROTEIN 4"/>
    <property type="match status" value="1"/>
</dbReference>
<dbReference type="Pfam" id="PF00144">
    <property type="entry name" value="Beta-lactamase"/>
    <property type="match status" value="1"/>
</dbReference>
<proteinExistence type="inferred from homology"/>
<evidence type="ECO:0000313" key="3">
    <source>
        <dbReference type="EMBL" id="KAF6787080.1"/>
    </source>
</evidence>
<gene>
    <name evidence="3" type="ORF">CSOJ01_15296</name>
</gene>
<protein>
    <submittedName>
        <fullName evidence="3">Beta-lactamase</fullName>
    </submittedName>
</protein>
<dbReference type="InterPro" id="IPR001466">
    <property type="entry name" value="Beta-lactam-related"/>
</dbReference>
<dbReference type="InterPro" id="IPR012338">
    <property type="entry name" value="Beta-lactam/transpept-like"/>
</dbReference>
<feature type="domain" description="Beta-lactamase-related" evidence="2">
    <location>
        <begin position="29"/>
        <end position="347"/>
    </location>
</feature>
<accession>A0A8H6IMV6</accession>
<reference evidence="3 4" key="1">
    <citation type="journal article" date="2020" name="Phytopathology">
        <title>Genome Sequence Resources of Colletotrichum truncatum, C. plurivorum, C. musicola, and C. sojae: Four Species Pathogenic to Soybean (Glycine max).</title>
        <authorList>
            <person name="Rogerio F."/>
            <person name="Boufleur T.R."/>
            <person name="Ciampi-Guillardi M."/>
            <person name="Sukno S.A."/>
            <person name="Thon M.R."/>
            <person name="Massola Junior N.S."/>
            <person name="Baroncelli R."/>
        </authorList>
    </citation>
    <scope>NUCLEOTIDE SEQUENCE [LARGE SCALE GENOMIC DNA]</scope>
    <source>
        <strain evidence="3 4">LFN0009</strain>
    </source>
</reference>